<keyword evidence="2" id="KW-1185">Reference proteome</keyword>
<reference evidence="1" key="1">
    <citation type="submission" date="2020-07" db="EMBL/GenBank/DDBJ databases">
        <title>Multicomponent nature underlies the extraordinary mechanical properties of spider dragline silk.</title>
        <authorList>
            <person name="Kono N."/>
            <person name="Nakamura H."/>
            <person name="Mori M."/>
            <person name="Yoshida Y."/>
            <person name="Ohtoshi R."/>
            <person name="Malay A.D."/>
            <person name="Moran D.A.P."/>
            <person name="Tomita M."/>
            <person name="Numata K."/>
            <person name="Arakawa K."/>
        </authorList>
    </citation>
    <scope>NUCLEOTIDE SEQUENCE</scope>
</reference>
<organism evidence="1 2">
    <name type="scientific">Trichonephila clavata</name>
    <name type="common">Joro spider</name>
    <name type="synonym">Nephila clavata</name>
    <dbReference type="NCBI Taxonomy" id="2740835"/>
    <lineage>
        <taxon>Eukaryota</taxon>
        <taxon>Metazoa</taxon>
        <taxon>Ecdysozoa</taxon>
        <taxon>Arthropoda</taxon>
        <taxon>Chelicerata</taxon>
        <taxon>Arachnida</taxon>
        <taxon>Araneae</taxon>
        <taxon>Araneomorphae</taxon>
        <taxon>Entelegynae</taxon>
        <taxon>Araneoidea</taxon>
        <taxon>Nephilidae</taxon>
        <taxon>Trichonephila</taxon>
    </lineage>
</organism>
<evidence type="ECO:0000313" key="1">
    <source>
        <dbReference type="EMBL" id="GFQ82153.1"/>
    </source>
</evidence>
<dbReference type="Proteomes" id="UP000887116">
    <property type="component" value="Unassembled WGS sequence"/>
</dbReference>
<gene>
    <name evidence="1" type="primary">G5I_10640</name>
    <name evidence="1" type="ORF">TNCT_84611</name>
</gene>
<evidence type="ECO:0000313" key="2">
    <source>
        <dbReference type="Proteomes" id="UP000887116"/>
    </source>
</evidence>
<protein>
    <submittedName>
        <fullName evidence="1">Histone-lysine N-methyltransferase SETMAR</fullName>
    </submittedName>
</protein>
<dbReference type="InterPro" id="IPR036388">
    <property type="entry name" value="WH-like_DNA-bd_sf"/>
</dbReference>
<name>A0A8X6GGT1_TRICU</name>
<dbReference type="Pfam" id="PF13412">
    <property type="entry name" value="HTH_24"/>
    <property type="match status" value="1"/>
</dbReference>
<sequence length="68" mass="7939">MTLKDEPRTGRPFDFDDNLLKAVLEQNPRQSKRCLAERLITSQSTVIRHLEKLEKAIKLGVWVLHNLK</sequence>
<comment type="caution">
    <text evidence="1">The sequence shown here is derived from an EMBL/GenBank/DDBJ whole genome shotgun (WGS) entry which is preliminary data.</text>
</comment>
<dbReference type="EMBL" id="BMAO01012541">
    <property type="protein sequence ID" value="GFQ82153.1"/>
    <property type="molecule type" value="Genomic_DNA"/>
</dbReference>
<dbReference type="Gene3D" id="1.10.10.10">
    <property type="entry name" value="Winged helix-like DNA-binding domain superfamily/Winged helix DNA-binding domain"/>
    <property type="match status" value="1"/>
</dbReference>
<dbReference type="OrthoDB" id="8028980at2759"/>
<proteinExistence type="predicted"/>
<dbReference type="AlphaFoldDB" id="A0A8X6GGT1"/>
<accession>A0A8X6GGT1</accession>